<evidence type="ECO:0008006" key="5">
    <source>
        <dbReference type="Google" id="ProtNLM"/>
    </source>
</evidence>
<dbReference type="EMBL" id="LOPU01000034">
    <property type="protein sequence ID" value="KTG08188.1"/>
    <property type="molecule type" value="Genomic_DNA"/>
</dbReference>
<feature type="domain" description="DUF7347" evidence="1">
    <location>
        <begin position="15"/>
        <end position="89"/>
    </location>
</feature>
<dbReference type="CDD" id="cd00090">
    <property type="entry name" value="HTH_ARSR"/>
    <property type="match status" value="1"/>
</dbReference>
<dbReference type="Pfam" id="PF24042">
    <property type="entry name" value="DUF7351"/>
    <property type="match status" value="1"/>
</dbReference>
<dbReference type="Gene3D" id="1.10.10.10">
    <property type="entry name" value="Winged helix-like DNA-binding domain superfamily/Winged helix DNA-binding domain"/>
    <property type="match status" value="1"/>
</dbReference>
<proteinExistence type="predicted"/>
<dbReference type="InterPro" id="IPR055771">
    <property type="entry name" value="DUF7347"/>
</dbReference>
<sequence>MTDESETRTVEHRPPEEAFSLLADETRLAILRELSGVDEPLGFSALRERVGVRDSGKFNYHLKKLLDSFVRRSDEGYELTLAGTQVVGALLAGTYTASVSLDPIETDGACPECGTALVAAYEDEHAKIRCSDCGNVRMSFAFPPGSIEQYDREELPLAFERWVFSEFAQATRGFCPNCSGRLEARLELNEDEPEVKSAIEREVAYLRYHCDRCGNRMLVSVDTLAATNSSVVVFLADHGVDVDDIPSWELDEVLNANVTEIVSRDPPRVRVSCELDGESIGVVVDETAHIVDIERSDA</sequence>
<organism evidence="3 4">
    <name type="scientific">Haloprofundus marisrubri</name>
    <dbReference type="NCBI Taxonomy" id="1514971"/>
    <lineage>
        <taxon>Archaea</taxon>
        <taxon>Methanobacteriati</taxon>
        <taxon>Methanobacteriota</taxon>
        <taxon>Stenosarchaea group</taxon>
        <taxon>Halobacteria</taxon>
        <taxon>Halobacteriales</taxon>
        <taxon>Haloferacaceae</taxon>
        <taxon>Haloprofundus</taxon>
    </lineage>
</organism>
<evidence type="ECO:0000313" key="4">
    <source>
        <dbReference type="Proteomes" id="UP000054387"/>
    </source>
</evidence>
<dbReference type="Proteomes" id="UP000054387">
    <property type="component" value="Unassembled WGS sequence"/>
</dbReference>
<dbReference type="Pfam" id="PF24038">
    <property type="entry name" value="DUF7347"/>
    <property type="match status" value="1"/>
</dbReference>
<dbReference type="InterPro" id="IPR011991">
    <property type="entry name" value="ArsR-like_HTH"/>
</dbReference>
<keyword evidence="4" id="KW-1185">Reference proteome</keyword>
<protein>
    <recommendedName>
        <fullName evidence="5">ArsR family transcriptional regulator</fullName>
    </recommendedName>
</protein>
<dbReference type="OrthoDB" id="8482at2157"/>
<name>A0A0W1R432_9EURY</name>
<accession>A0A0W1R432</accession>
<dbReference type="RefSeq" id="WP_058583269.1">
    <property type="nucleotide sequence ID" value="NZ_LOPU01000034.1"/>
</dbReference>
<dbReference type="InterPro" id="IPR036390">
    <property type="entry name" value="WH_DNA-bd_sf"/>
</dbReference>
<reference evidence="3 4" key="1">
    <citation type="submission" date="2015-12" db="EMBL/GenBank/DDBJ databases">
        <title>Haloprofundus marisrubri gen. nov., sp. nov., an extremely halophilic archaeon isolated from the Discovery deep brine-seawater interface in the Red Sea.</title>
        <authorList>
            <person name="Zhang G."/>
            <person name="Stingl U."/>
            <person name="Rashid M."/>
        </authorList>
    </citation>
    <scope>NUCLEOTIDE SEQUENCE [LARGE SCALE GENOMIC DNA]</scope>
    <source>
        <strain evidence="3 4">SB9</strain>
    </source>
</reference>
<evidence type="ECO:0000259" key="2">
    <source>
        <dbReference type="Pfam" id="PF24042"/>
    </source>
</evidence>
<evidence type="ECO:0000313" key="3">
    <source>
        <dbReference type="EMBL" id="KTG08188.1"/>
    </source>
</evidence>
<comment type="caution">
    <text evidence="3">The sequence shown here is derived from an EMBL/GenBank/DDBJ whole genome shotgun (WGS) entry which is preliminary data.</text>
</comment>
<feature type="domain" description="DUF7351" evidence="2">
    <location>
        <begin position="107"/>
        <end position="289"/>
    </location>
</feature>
<gene>
    <name evidence="3" type="ORF">AUR64_01035</name>
</gene>
<dbReference type="AlphaFoldDB" id="A0A0W1R432"/>
<evidence type="ECO:0000259" key="1">
    <source>
        <dbReference type="Pfam" id="PF24038"/>
    </source>
</evidence>
<dbReference type="STRING" id="1514971.AUR64_01035"/>
<dbReference type="SUPFAM" id="SSF46785">
    <property type="entry name" value="Winged helix' DNA-binding domain"/>
    <property type="match status" value="1"/>
</dbReference>
<dbReference type="InterPro" id="IPR036388">
    <property type="entry name" value="WH-like_DNA-bd_sf"/>
</dbReference>
<dbReference type="InterPro" id="IPR055775">
    <property type="entry name" value="DUF7351"/>
</dbReference>